<evidence type="ECO:0000256" key="2">
    <source>
        <dbReference type="ARBA" id="ARBA00004950"/>
    </source>
</evidence>
<gene>
    <name evidence="13" type="primary">nadB</name>
    <name evidence="13" type="ORF">MCCS_04560</name>
</gene>
<dbReference type="Proteomes" id="UP000194154">
    <property type="component" value="Chromosome"/>
</dbReference>
<dbReference type="OrthoDB" id="9806724at2"/>
<evidence type="ECO:0000259" key="12">
    <source>
        <dbReference type="Pfam" id="PF00890"/>
    </source>
</evidence>
<dbReference type="InterPro" id="IPR003953">
    <property type="entry name" value="FAD-dep_OxRdtase_2_FAD-bd"/>
</dbReference>
<evidence type="ECO:0000256" key="6">
    <source>
        <dbReference type="ARBA" id="ARBA00022630"/>
    </source>
</evidence>
<keyword evidence="14" id="KW-1185">Reference proteome</keyword>
<dbReference type="RefSeq" id="WP_086041806.1">
    <property type="nucleotide sequence ID" value="NZ_CBCRZA010000003.1"/>
</dbReference>
<dbReference type="KEGG" id="mcak:MCCS_04560"/>
<evidence type="ECO:0000256" key="10">
    <source>
        <dbReference type="ARBA" id="ARBA00030386"/>
    </source>
</evidence>
<dbReference type="Gene3D" id="3.90.700.10">
    <property type="entry name" value="Succinate dehydrogenase/fumarate reductase flavoprotein, catalytic domain"/>
    <property type="match status" value="1"/>
</dbReference>
<evidence type="ECO:0000256" key="4">
    <source>
        <dbReference type="ARBA" id="ARBA00012173"/>
    </source>
</evidence>
<keyword evidence="8" id="KW-0274">FAD</keyword>
<dbReference type="InterPro" id="IPR036188">
    <property type="entry name" value="FAD/NAD-bd_sf"/>
</dbReference>
<dbReference type="GeneID" id="35294600"/>
<dbReference type="STRING" id="1855823.MCCS_04560"/>
<sequence>MYDVIIIGGGLAALSLLNALPENMKVALVMDEAESSSMKAQGGVSCSLFESSIDQHVMDTYNAGCQQGDIDVIRKMIQEGNAVIKKYIATGMPFDKEGRTFALGLEGAHTLPRILHIKDQTGKYMCNFLKARYSASVDIYKTKVSALMRNKYKEIIGVELTSGGQLIAPRTVLATGGYSGLFYPASNTYTGGAAMQYAAYEAGCTLKDLAYIQFHPTLFIQDNRTICLISEALRGQGAKLVDETGAHIMASTEQQDLAARHIVSRTIYEHIKRGHKVYLDISEVENFSMQFPYIHSMCELLNITTHIPVAPGAHYTMGGIEAAIDGQTNIGGLFVIGEAACTGFHGASRLASNSLLEAVAMGAACAQRCLEEEHRDLTVSPFYTVNIEYPEYRLSTQLMHVLGIERDPLVMEDFKNKLGKDVYSKLIQLVIEDALRKPSIGAHQKKVLQEG</sequence>
<dbReference type="SUPFAM" id="SSF51905">
    <property type="entry name" value="FAD/NAD(P)-binding domain"/>
    <property type="match status" value="1"/>
</dbReference>
<keyword evidence="9 13" id="KW-0560">Oxidoreductase</keyword>
<dbReference type="Gene3D" id="3.50.50.60">
    <property type="entry name" value="FAD/NAD(P)-binding domain"/>
    <property type="match status" value="1"/>
</dbReference>
<evidence type="ECO:0000256" key="3">
    <source>
        <dbReference type="ARBA" id="ARBA00008562"/>
    </source>
</evidence>
<keyword evidence="6" id="KW-0285">Flavoprotein</keyword>
<dbReference type="AlphaFoldDB" id="A0A1W7AAK2"/>
<dbReference type="SUPFAM" id="SSF56425">
    <property type="entry name" value="Succinate dehydrogenase/fumarate reductase flavoprotein, catalytic domain"/>
    <property type="match status" value="1"/>
</dbReference>
<evidence type="ECO:0000313" key="13">
    <source>
        <dbReference type="EMBL" id="ARQ06120.1"/>
    </source>
</evidence>
<accession>A0A1W7AAK2</accession>
<protein>
    <recommendedName>
        <fullName evidence="5">L-aspartate oxidase</fullName>
        <ecNumber evidence="4">1.4.3.16</ecNumber>
    </recommendedName>
    <alternativeName>
        <fullName evidence="10">Quinolinate synthase B</fullName>
    </alternativeName>
</protein>
<comment type="catalytic activity">
    <reaction evidence="11">
        <text>L-aspartate + O2 = iminosuccinate + H2O2</text>
        <dbReference type="Rhea" id="RHEA:25876"/>
        <dbReference type="ChEBI" id="CHEBI:15379"/>
        <dbReference type="ChEBI" id="CHEBI:16240"/>
        <dbReference type="ChEBI" id="CHEBI:29991"/>
        <dbReference type="ChEBI" id="CHEBI:77875"/>
        <dbReference type="EC" id="1.4.3.16"/>
    </reaction>
    <physiologicalReaction direction="left-to-right" evidence="11">
        <dbReference type="Rhea" id="RHEA:25877"/>
    </physiologicalReaction>
</comment>
<name>A0A1W7AAK2_9STAP</name>
<dbReference type="GO" id="GO:0033765">
    <property type="term" value="F:steroid dehydrogenase activity, acting on the CH-CH group of donors"/>
    <property type="evidence" value="ECO:0007669"/>
    <property type="project" value="UniProtKB-ARBA"/>
</dbReference>
<reference evidence="13 14" key="1">
    <citation type="journal article" date="2017" name="Int. J. Syst. Evol. Microbiol.">
        <title>Macrococcus canis sp. nov., a skin bacterium associated with infections in dogs.</title>
        <authorList>
            <person name="Gobeli Brawand S."/>
            <person name="Cotting K."/>
            <person name="Gomez-Sanz E."/>
            <person name="Collaud A."/>
            <person name="Thomann A."/>
            <person name="Brodard I."/>
            <person name="Rodriguez-Campos S."/>
            <person name="Strauss C."/>
            <person name="Perreten V."/>
        </authorList>
    </citation>
    <scope>NUCLEOTIDE SEQUENCE [LARGE SCALE GENOMIC DNA]</scope>
    <source>
        <strain evidence="13 14">KM45013</strain>
    </source>
</reference>
<dbReference type="UniPathway" id="UPA00253">
    <property type="reaction ID" value="UER00326"/>
</dbReference>
<dbReference type="PANTHER" id="PTHR42716">
    <property type="entry name" value="L-ASPARTATE OXIDASE"/>
    <property type="match status" value="1"/>
</dbReference>
<evidence type="ECO:0000256" key="9">
    <source>
        <dbReference type="ARBA" id="ARBA00023002"/>
    </source>
</evidence>
<evidence type="ECO:0000256" key="1">
    <source>
        <dbReference type="ARBA" id="ARBA00001974"/>
    </source>
</evidence>
<dbReference type="EC" id="1.4.3.16" evidence="4"/>
<dbReference type="InterPro" id="IPR005288">
    <property type="entry name" value="NadB"/>
</dbReference>
<dbReference type="Pfam" id="PF00890">
    <property type="entry name" value="FAD_binding_2"/>
    <property type="match status" value="1"/>
</dbReference>
<dbReference type="EMBL" id="CP021059">
    <property type="protein sequence ID" value="ARQ06120.1"/>
    <property type="molecule type" value="Genomic_DNA"/>
</dbReference>
<evidence type="ECO:0000256" key="7">
    <source>
        <dbReference type="ARBA" id="ARBA00022642"/>
    </source>
</evidence>
<comment type="cofactor">
    <cofactor evidence="1">
        <name>FAD</name>
        <dbReference type="ChEBI" id="CHEBI:57692"/>
    </cofactor>
</comment>
<evidence type="ECO:0000256" key="8">
    <source>
        <dbReference type="ARBA" id="ARBA00022827"/>
    </source>
</evidence>
<comment type="pathway">
    <text evidence="2">Cofactor biosynthesis; NAD(+) biosynthesis; iminoaspartate from L-aspartate (oxidase route): step 1/1.</text>
</comment>
<dbReference type="PANTHER" id="PTHR42716:SF2">
    <property type="entry name" value="L-ASPARTATE OXIDASE, CHLOROPLASTIC"/>
    <property type="match status" value="1"/>
</dbReference>
<dbReference type="GO" id="GO:0034628">
    <property type="term" value="P:'de novo' NAD+ biosynthetic process from L-aspartate"/>
    <property type="evidence" value="ECO:0007669"/>
    <property type="project" value="TreeGrafter"/>
</dbReference>
<keyword evidence="7" id="KW-0662">Pyridine nucleotide biosynthesis</keyword>
<feature type="domain" description="FAD-dependent oxidoreductase 2 FAD-binding" evidence="12">
    <location>
        <begin position="3"/>
        <end position="355"/>
    </location>
</feature>
<dbReference type="GO" id="GO:0008734">
    <property type="term" value="F:L-aspartate oxidase activity"/>
    <property type="evidence" value="ECO:0007669"/>
    <property type="project" value="UniProtKB-EC"/>
</dbReference>
<evidence type="ECO:0000256" key="11">
    <source>
        <dbReference type="ARBA" id="ARBA00048305"/>
    </source>
</evidence>
<proteinExistence type="inferred from homology"/>
<comment type="similarity">
    <text evidence="3">Belongs to the FAD-dependent oxidoreductase 2 family. NadB subfamily.</text>
</comment>
<organism evidence="13 14">
    <name type="scientific">Macrococcoides canis</name>
    <dbReference type="NCBI Taxonomy" id="1855823"/>
    <lineage>
        <taxon>Bacteria</taxon>
        <taxon>Bacillati</taxon>
        <taxon>Bacillota</taxon>
        <taxon>Bacilli</taxon>
        <taxon>Bacillales</taxon>
        <taxon>Staphylococcaceae</taxon>
        <taxon>Macrococcoides</taxon>
    </lineage>
</organism>
<evidence type="ECO:0000313" key="14">
    <source>
        <dbReference type="Proteomes" id="UP000194154"/>
    </source>
</evidence>
<dbReference type="InterPro" id="IPR027477">
    <property type="entry name" value="Succ_DH/fumarate_Rdtase_cat_sf"/>
</dbReference>
<evidence type="ECO:0000256" key="5">
    <source>
        <dbReference type="ARBA" id="ARBA00021901"/>
    </source>
</evidence>